<feature type="transmembrane region" description="Helical" evidence="2">
    <location>
        <begin position="80"/>
        <end position="105"/>
    </location>
</feature>
<organism evidence="3 4">
    <name type="scientific">Roseibium polysiphoniae</name>
    <dbReference type="NCBI Taxonomy" id="2571221"/>
    <lineage>
        <taxon>Bacteria</taxon>
        <taxon>Pseudomonadati</taxon>
        <taxon>Pseudomonadota</taxon>
        <taxon>Alphaproteobacteria</taxon>
        <taxon>Hyphomicrobiales</taxon>
        <taxon>Stappiaceae</taxon>
        <taxon>Roseibium</taxon>
    </lineage>
</organism>
<keyword evidence="4" id="KW-1185">Reference proteome</keyword>
<evidence type="ECO:0000313" key="3">
    <source>
        <dbReference type="EMBL" id="MBD8877842.1"/>
    </source>
</evidence>
<dbReference type="RefSeq" id="WP_192110307.1">
    <property type="nucleotide sequence ID" value="NZ_JACYXJ010000006.1"/>
</dbReference>
<reference evidence="3 4" key="1">
    <citation type="submission" date="2020-09" db="EMBL/GenBank/DDBJ databases">
        <title>The genome sequence of type strain Labrenzia polysiphoniae KACC 19711.</title>
        <authorList>
            <person name="Liu Y."/>
        </authorList>
    </citation>
    <scope>NUCLEOTIDE SEQUENCE [LARGE SCALE GENOMIC DNA]</scope>
    <source>
        <strain evidence="3 4">KACC 19711</strain>
    </source>
</reference>
<evidence type="ECO:0000256" key="1">
    <source>
        <dbReference type="SAM" id="MobiDB-lite"/>
    </source>
</evidence>
<name>A0ABR9CD64_9HYPH</name>
<protein>
    <submittedName>
        <fullName evidence="3">Uncharacterized protein</fullName>
    </submittedName>
</protein>
<dbReference type="Proteomes" id="UP000615687">
    <property type="component" value="Unassembled WGS sequence"/>
</dbReference>
<feature type="transmembrane region" description="Helical" evidence="2">
    <location>
        <begin position="46"/>
        <end position="68"/>
    </location>
</feature>
<keyword evidence="2" id="KW-1133">Transmembrane helix</keyword>
<gene>
    <name evidence="3" type="ORF">IG617_16230</name>
</gene>
<keyword evidence="2" id="KW-0812">Transmembrane</keyword>
<keyword evidence="2" id="KW-0472">Membrane</keyword>
<accession>A0ABR9CD64</accession>
<proteinExistence type="predicted"/>
<sequence>MAKKQFGRRGQAQQNAGQNNHSSTPNSAGDAAVHDGLANNSQLSGIGFAALGWLSSVVAKLLVAFSGANYARSKLDGIEMYSTVLGAGLVGLFAYLVFAAMVVYVLFNFRQARKTRWYLGGVIMGFATPVAVFA</sequence>
<comment type="caution">
    <text evidence="3">The sequence shown here is derived from an EMBL/GenBank/DDBJ whole genome shotgun (WGS) entry which is preliminary data.</text>
</comment>
<feature type="region of interest" description="Disordered" evidence="1">
    <location>
        <begin position="1"/>
        <end position="33"/>
    </location>
</feature>
<feature type="transmembrane region" description="Helical" evidence="2">
    <location>
        <begin position="117"/>
        <end position="133"/>
    </location>
</feature>
<feature type="compositionally biased region" description="Low complexity" evidence="1">
    <location>
        <begin position="8"/>
        <end position="20"/>
    </location>
</feature>
<evidence type="ECO:0000313" key="4">
    <source>
        <dbReference type="Proteomes" id="UP000615687"/>
    </source>
</evidence>
<dbReference type="EMBL" id="JACYXJ010000006">
    <property type="protein sequence ID" value="MBD8877842.1"/>
    <property type="molecule type" value="Genomic_DNA"/>
</dbReference>
<evidence type="ECO:0000256" key="2">
    <source>
        <dbReference type="SAM" id="Phobius"/>
    </source>
</evidence>